<geneLocation type="plasmid" evidence="2">
    <name>pnfsy07</name>
</geneLocation>
<dbReference type="PROSITE" id="PS51257">
    <property type="entry name" value="PROKAR_LIPOPROTEIN"/>
    <property type="match status" value="1"/>
</dbReference>
<dbReference type="Proteomes" id="UP000232003">
    <property type="component" value="Plasmid pNFSY07"/>
</dbReference>
<dbReference type="EMBL" id="CP024792">
    <property type="protein sequence ID" value="AUB44058.1"/>
    <property type="molecule type" value="Genomic_DNA"/>
</dbReference>
<organism evidence="1 2">
    <name type="scientific">Nostoc flagelliforme CCNUN1</name>
    <dbReference type="NCBI Taxonomy" id="2038116"/>
    <lineage>
        <taxon>Bacteria</taxon>
        <taxon>Bacillati</taxon>
        <taxon>Cyanobacteriota</taxon>
        <taxon>Cyanophyceae</taxon>
        <taxon>Nostocales</taxon>
        <taxon>Nostocaceae</taxon>
        <taxon>Nostoc</taxon>
    </lineage>
</organism>
<keyword evidence="1" id="KW-0614">Plasmid</keyword>
<dbReference type="AlphaFoldDB" id="A0A2K8T8N4"/>
<keyword evidence="1" id="KW-0449">Lipoprotein</keyword>
<sequence>MHQYRHVLNSLLYILITGCRVEGVTYRVGRHGHLKARGTPMLNASLIGIHNQLRLNSG</sequence>
<proteinExistence type="predicted"/>
<accession>A0A2K8T8N4</accession>
<evidence type="ECO:0000313" key="1">
    <source>
        <dbReference type="EMBL" id="AUB44058.1"/>
    </source>
</evidence>
<evidence type="ECO:0000313" key="2">
    <source>
        <dbReference type="Proteomes" id="UP000232003"/>
    </source>
</evidence>
<gene>
    <name evidence="1" type="ORF">COO91_10274</name>
</gene>
<protein>
    <submittedName>
        <fullName evidence="1">Prokaryotic membrane lipoprotein lipid attachment site profile</fullName>
    </submittedName>
</protein>
<name>A0A2K8T8N4_9NOSO</name>
<keyword evidence="2" id="KW-1185">Reference proteome</keyword>
<dbReference type="KEGG" id="nfl:COO91_10274"/>
<reference evidence="1 2" key="1">
    <citation type="submission" date="2017-11" db="EMBL/GenBank/DDBJ databases">
        <title>Complete genome of a free-living desiccation-tolerant cyanobacterium and its photosynthetic adaptation to extreme terrestrial habitat.</title>
        <authorList>
            <person name="Shang J."/>
        </authorList>
    </citation>
    <scope>NUCLEOTIDE SEQUENCE [LARGE SCALE GENOMIC DNA]</scope>
    <source>
        <strain evidence="1 2">CCNUN1</strain>
        <plasmid evidence="2">pnfsy07</plasmid>
    </source>
</reference>